<protein>
    <submittedName>
        <fullName evidence="3">Tbc1 domain family member 13-like</fullName>
    </submittedName>
</protein>
<name>A0A061RHF4_9CHLO</name>
<sequence>MSVEEDDHPLSQGDTSVWNAFFKDAEVMEQIERDVVRTHPDMHFFSGDKTDPVRHREEMKRALFIYAKLNPGLTYVQGMNELFAPLYYTFRTDVDEGARENAEADAFWCFVELMTEFRDNYCKQLDNSDQGIKATMQRLSSMLQQCDPELHSHLMHKTKVDMQFYAFRWITLLLTQEHTFPDTIRLWDTILSVSTGRAQFLLRVCTAMLTLARDELLSGDFSQNIKLLQRYPRTTDMNVIINTALGLRC</sequence>
<dbReference type="Pfam" id="PF00566">
    <property type="entry name" value="RabGAP-TBC"/>
    <property type="match status" value="1"/>
</dbReference>
<evidence type="ECO:0000259" key="1">
    <source>
        <dbReference type="PROSITE" id="PS50086"/>
    </source>
</evidence>
<dbReference type="GO" id="GO:0006886">
    <property type="term" value="P:intracellular protein transport"/>
    <property type="evidence" value="ECO:0007669"/>
    <property type="project" value="TreeGrafter"/>
</dbReference>
<dbReference type="InterPro" id="IPR000195">
    <property type="entry name" value="Rab-GAP-TBC_dom"/>
</dbReference>
<dbReference type="InterPro" id="IPR035969">
    <property type="entry name" value="Rab-GAP_TBC_sf"/>
</dbReference>
<proteinExistence type="predicted"/>
<dbReference type="Gene3D" id="1.10.472.80">
    <property type="entry name" value="Ypt/Rab-GAP domain of gyp1p, domain 3"/>
    <property type="match status" value="1"/>
</dbReference>
<dbReference type="GO" id="GO:0005096">
    <property type="term" value="F:GTPase activator activity"/>
    <property type="evidence" value="ECO:0007669"/>
    <property type="project" value="TreeGrafter"/>
</dbReference>
<reference evidence="3" key="1">
    <citation type="submission" date="2014-05" db="EMBL/GenBank/DDBJ databases">
        <title>The transcriptome of the halophilic microalga Tetraselmis sp. GSL018 isolated from the Great Salt Lake, Utah.</title>
        <authorList>
            <person name="Jinkerson R.E."/>
            <person name="D'Adamo S."/>
            <person name="Posewitz M.C."/>
        </authorList>
    </citation>
    <scope>NUCLEOTIDE SEQUENCE</scope>
    <source>
        <strain evidence="3">GSL018</strain>
    </source>
</reference>
<dbReference type="EMBL" id="GBEZ01026410">
    <property type="protein sequence ID" value="JAC60798.1"/>
    <property type="molecule type" value="Transcribed_RNA"/>
</dbReference>
<accession>A0A061RHF4</accession>
<dbReference type="PANTHER" id="PTHR22957">
    <property type="entry name" value="TBC1 DOMAIN FAMILY MEMBER GTPASE-ACTIVATING PROTEIN"/>
    <property type="match status" value="1"/>
</dbReference>
<gene>
    <name evidence="2" type="ORF">TSPGSL018_27985</name>
    <name evidence="3" type="ORF">TSPGSL018_4695</name>
</gene>
<dbReference type="SUPFAM" id="SSF47923">
    <property type="entry name" value="Ypt/Rab-GAP domain of gyp1p"/>
    <property type="match status" value="2"/>
</dbReference>
<dbReference type="AlphaFoldDB" id="A0A061RHF4"/>
<feature type="domain" description="Rab-GAP TBC" evidence="1">
    <location>
        <begin position="8"/>
        <end position="194"/>
    </location>
</feature>
<dbReference type="PROSITE" id="PS50086">
    <property type="entry name" value="TBC_RABGAP"/>
    <property type="match status" value="1"/>
</dbReference>
<evidence type="ECO:0000313" key="2">
    <source>
        <dbReference type="EMBL" id="JAC60798.1"/>
    </source>
</evidence>
<dbReference type="PANTHER" id="PTHR22957:SF27">
    <property type="entry name" value="TBC1 DOMAIN FAMILY MEMBER 13"/>
    <property type="match status" value="1"/>
</dbReference>
<dbReference type="FunFam" id="1.10.472.80:FF:000009">
    <property type="entry name" value="TBC1 domain family member 13"/>
    <property type="match status" value="1"/>
</dbReference>
<dbReference type="EMBL" id="GBEZ01016024">
    <property type="protein sequence ID" value="JAC70189.1"/>
    <property type="molecule type" value="Transcribed_RNA"/>
</dbReference>
<evidence type="ECO:0000313" key="3">
    <source>
        <dbReference type="EMBL" id="JAC70189.1"/>
    </source>
</evidence>
<dbReference type="SMART" id="SM00164">
    <property type="entry name" value="TBC"/>
    <property type="match status" value="1"/>
</dbReference>
<organism evidence="3">
    <name type="scientific">Tetraselmis sp. GSL018</name>
    <dbReference type="NCBI Taxonomy" id="582737"/>
    <lineage>
        <taxon>Eukaryota</taxon>
        <taxon>Viridiplantae</taxon>
        <taxon>Chlorophyta</taxon>
        <taxon>core chlorophytes</taxon>
        <taxon>Chlorodendrophyceae</taxon>
        <taxon>Chlorodendrales</taxon>
        <taxon>Chlorodendraceae</taxon>
        <taxon>Tetraselmis</taxon>
    </lineage>
</organism>
<dbReference type="Gene3D" id="1.10.8.270">
    <property type="entry name" value="putative rabgap domain of human tbc1 domain family member 14 like domains"/>
    <property type="match status" value="1"/>
</dbReference>